<dbReference type="RefSeq" id="WP_146919012.1">
    <property type="nucleotide sequence ID" value="NZ_CP042430.1"/>
</dbReference>
<name>A0A5B8U4F1_9ACTN</name>
<dbReference type="AlphaFoldDB" id="A0A5B8U4F1"/>
<feature type="compositionally biased region" description="Basic and acidic residues" evidence="1">
    <location>
        <begin position="80"/>
        <end position="93"/>
    </location>
</feature>
<keyword evidence="3" id="KW-1185">Reference proteome</keyword>
<protein>
    <submittedName>
        <fullName evidence="2">Uncharacterized protein</fullName>
    </submittedName>
</protein>
<proteinExistence type="predicted"/>
<evidence type="ECO:0000256" key="1">
    <source>
        <dbReference type="SAM" id="MobiDB-lite"/>
    </source>
</evidence>
<dbReference type="Proteomes" id="UP000321805">
    <property type="component" value="Chromosome"/>
</dbReference>
<sequence length="110" mass="11758">MARIGHGQARVRVADLPGDGPRDGRQRRGPAVQDRLRPRLAGRHVDHPALAAHRAGGRHHEHVGPGGRRQDPARIAGAGGREREVDDHDEAGAGDRGAAGPHALLLTWWA</sequence>
<gene>
    <name evidence="2" type="ORF">FSW04_10550</name>
</gene>
<feature type="region of interest" description="Disordered" evidence="1">
    <location>
        <begin position="1"/>
        <end position="110"/>
    </location>
</feature>
<accession>A0A5B8U4F1</accession>
<evidence type="ECO:0000313" key="3">
    <source>
        <dbReference type="Proteomes" id="UP000321805"/>
    </source>
</evidence>
<evidence type="ECO:0000313" key="2">
    <source>
        <dbReference type="EMBL" id="QEC47964.1"/>
    </source>
</evidence>
<organism evidence="2 3">
    <name type="scientific">Baekduia soli</name>
    <dbReference type="NCBI Taxonomy" id="496014"/>
    <lineage>
        <taxon>Bacteria</taxon>
        <taxon>Bacillati</taxon>
        <taxon>Actinomycetota</taxon>
        <taxon>Thermoleophilia</taxon>
        <taxon>Solirubrobacterales</taxon>
        <taxon>Baekduiaceae</taxon>
        <taxon>Baekduia</taxon>
    </lineage>
</organism>
<dbReference type="EMBL" id="CP042430">
    <property type="protein sequence ID" value="QEC47964.1"/>
    <property type="molecule type" value="Genomic_DNA"/>
</dbReference>
<dbReference type="KEGG" id="bsol:FSW04_10550"/>
<reference evidence="2 3" key="1">
    <citation type="journal article" date="2018" name="J. Microbiol.">
        <title>Baekduia soli gen. nov., sp. nov., a novel bacterium isolated from the soil of Baekdu Mountain and proposal of a novel family name, Baekduiaceae fam. nov.</title>
        <authorList>
            <person name="An D.S."/>
            <person name="Siddiqi M.Z."/>
            <person name="Kim K.H."/>
            <person name="Yu H.S."/>
            <person name="Im W.T."/>
        </authorList>
    </citation>
    <scope>NUCLEOTIDE SEQUENCE [LARGE SCALE GENOMIC DNA]</scope>
    <source>
        <strain evidence="2 3">BR7-21</strain>
    </source>
</reference>